<sequence>MRHNHNLVLARDWGRATDEQELTHRLVLTGPDTGLAGTVKVMGRELVAYGLTLAQAEAAATAYVAERIIAPGG</sequence>
<dbReference type="EMBL" id="PXYG01000005">
    <property type="protein sequence ID" value="PSJ44752.1"/>
    <property type="molecule type" value="Genomic_DNA"/>
</dbReference>
<protein>
    <submittedName>
        <fullName evidence="1">Uncharacterized protein</fullName>
    </submittedName>
</protein>
<accession>A0A2P7R3H8</accession>
<organism evidence="1 2">
    <name type="scientific">Zobellella endophytica</name>
    <dbReference type="NCBI Taxonomy" id="2116700"/>
    <lineage>
        <taxon>Bacteria</taxon>
        <taxon>Pseudomonadati</taxon>
        <taxon>Pseudomonadota</taxon>
        <taxon>Gammaproteobacteria</taxon>
        <taxon>Aeromonadales</taxon>
        <taxon>Aeromonadaceae</taxon>
        <taxon>Zobellella</taxon>
    </lineage>
</organism>
<keyword evidence="2" id="KW-1185">Reference proteome</keyword>
<evidence type="ECO:0000313" key="1">
    <source>
        <dbReference type="EMBL" id="PSJ44752.1"/>
    </source>
</evidence>
<proteinExistence type="predicted"/>
<dbReference type="Proteomes" id="UP000240243">
    <property type="component" value="Unassembled WGS sequence"/>
</dbReference>
<reference evidence="1 2" key="1">
    <citation type="submission" date="2018-03" db="EMBL/GenBank/DDBJ databases">
        <title>The draft genome of Zobellella sp. 59N8.</title>
        <authorList>
            <person name="Liu L."/>
            <person name="Li L."/>
            <person name="Zhang X."/>
            <person name="Liang L."/>
            <person name="Wang T."/>
        </authorList>
    </citation>
    <scope>NUCLEOTIDE SEQUENCE [LARGE SCALE GENOMIC DNA]</scope>
    <source>
        <strain evidence="1 2">59N8</strain>
    </source>
</reference>
<dbReference type="RefSeq" id="WP_106730003.1">
    <property type="nucleotide sequence ID" value="NZ_PXYG01000005.1"/>
</dbReference>
<gene>
    <name evidence="1" type="ORF">C7H85_12300</name>
</gene>
<comment type="caution">
    <text evidence="1">The sequence shown here is derived from an EMBL/GenBank/DDBJ whole genome shotgun (WGS) entry which is preliminary data.</text>
</comment>
<name>A0A2P7R3H8_9GAMM</name>
<dbReference type="AlphaFoldDB" id="A0A2P7R3H8"/>
<evidence type="ECO:0000313" key="2">
    <source>
        <dbReference type="Proteomes" id="UP000240243"/>
    </source>
</evidence>